<dbReference type="Proteomes" id="UP000253034">
    <property type="component" value="Unassembled WGS sequence"/>
</dbReference>
<protein>
    <submittedName>
        <fullName evidence="3">Uncharacterized protein</fullName>
    </submittedName>
</protein>
<feature type="transmembrane region" description="Helical" evidence="1">
    <location>
        <begin position="180"/>
        <end position="207"/>
    </location>
</feature>
<dbReference type="OrthoDB" id="1952838at2"/>
<evidence type="ECO:0000313" key="4">
    <source>
        <dbReference type="Proteomes" id="UP000253034"/>
    </source>
</evidence>
<proteinExistence type="predicted"/>
<dbReference type="EMBL" id="QPJT01000002">
    <property type="protein sequence ID" value="RCX20178.1"/>
    <property type="molecule type" value="Genomic_DNA"/>
</dbReference>
<feature type="transmembrane region" description="Helical" evidence="1">
    <location>
        <begin position="127"/>
        <end position="149"/>
    </location>
</feature>
<comment type="caution">
    <text evidence="3">The sequence shown here is derived from an EMBL/GenBank/DDBJ whole genome shotgun (WGS) entry which is preliminary data.</text>
</comment>
<keyword evidence="1" id="KW-0472">Membrane</keyword>
<keyword evidence="4" id="KW-1185">Reference proteome</keyword>
<keyword evidence="1" id="KW-1133">Transmembrane helix</keyword>
<feature type="transmembrane region" description="Helical" evidence="1">
    <location>
        <begin position="156"/>
        <end position="174"/>
    </location>
</feature>
<feature type="chain" id="PRO_5038339113" evidence="2">
    <location>
        <begin position="24"/>
        <end position="239"/>
    </location>
</feature>
<dbReference type="AlphaFoldDB" id="A0A369BHY7"/>
<feature type="signal peptide" evidence="2">
    <location>
        <begin position="1"/>
        <end position="23"/>
    </location>
</feature>
<gene>
    <name evidence="3" type="ORF">DFR58_102251</name>
</gene>
<sequence>MKRKIYTLFIILLAIFCISPATAYANSAEPPALIVIVKNAPEDISISIISEDSVKEGKKSDTVWETYYAFYKRDLGNNSQVILRVSGNGMVYDQAVGEQYLNGYNSIVTLDFSKQSIQAGKLLSRSILLVALRVLLTLAIEGLIFLLFGFRDKKSWITFLLMNLLTQGILNIALNGFSPFASYLILNLIFMEIWVFLAEITGALILIKEHGRLRRVLCVLIANIASLVLGGYLITVLPI</sequence>
<name>A0A369BHY7_9FIRM</name>
<organism evidence="3 4">
    <name type="scientific">Anaerobacterium chartisolvens</name>
    <dbReference type="NCBI Taxonomy" id="1297424"/>
    <lineage>
        <taxon>Bacteria</taxon>
        <taxon>Bacillati</taxon>
        <taxon>Bacillota</taxon>
        <taxon>Clostridia</taxon>
        <taxon>Eubacteriales</taxon>
        <taxon>Oscillospiraceae</taxon>
        <taxon>Anaerobacterium</taxon>
    </lineage>
</organism>
<evidence type="ECO:0000313" key="3">
    <source>
        <dbReference type="EMBL" id="RCX20178.1"/>
    </source>
</evidence>
<reference evidence="3 4" key="1">
    <citation type="submission" date="2018-07" db="EMBL/GenBank/DDBJ databases">
        <title>Genomic Encyclopedia of Type Strains, Phase IV (KMG-IV): sequencing the most valuable type-strain genomes for metagenomic binning, comparative biology and taxonomic classification.</title>
        <authorList>
            <person name="Goeker M."/>
        </authorList>
    </citation>
    <scope>NUCLEOTIDE SEQUENCE [LARGE SCALE GENOMIC DNA]</scope>
    <source>
        <strain evidence="3 4">DSM 27016</strain>
    </source>
</reference>
<accession>A0A369BHY7</accession>
<evidence type="ECO:0000256" key="1">
    <source>
        <dbReference type="SAM" id="Phobius"/>
    </source>
</evidence>
<evidence type="ECO:0000256" key="2">
    <source>
        <dbReference type="SAM" id="SignalP"/>
    </source>
</evidence>
<keyword evidence="2" id="KW-0732">Signal</keyword>
<feature type="transmembrane region" description="Helical" evidence="1">
    <location>
        <begin position="216"/>
        <end position="237"/>
    </location>
</feature>
<keyword evidence="1" id="KW-0812">Transmembrane</keyword>
<dbReference type="RefSeq" id="WP_114296289.1">
    <property type="nucleotide sequence ID" value="NZ_QPJT01000002.1"/>
</dbReference>